<evidence type="ECO:0000256" key="3">
    <source>
        <dbReference type="ARBA" id="ARBA00038826"/>
    </source>
</evidence>
<evidence type="ECO:0000313" key="7">
    <source>
        <dbReference type="Proteomes" id="UP000069620"/>
    </source>
</evidence>
<dbReference type="GO" id="GO:0016984">
    <property type="term" value="F:ribulose-bisphosphate carboxylase activity"/>
    <property type="evidence" value="ECO:0007669"/>
    <property type="project" value="UniProtKB-UniRule"/>
</dbReference>
<dbReference type="PANTHER" id="PTHR31262">
    <property type="entry name" value="RIBULOSE BISPHOSPHATE CARBOXYLASE SMALL CHAIN 1, CHLOROPLASTIC"/>
    <property type="match status" value="1"/>
</dbReference>
<comment type="function">
    <text evidence="4">RuBisCO catalyzes two reactions: the carboxylation of D-ribulose 1,5-bisphosphate, the primary event in carbon dioxide fixation, as well as the oxidative fragmentation of the pentose substrate. Both reactions occur simultaneously and in competition at the same active site. Although the small subunit is not catalytic it is essential for maximal activity.</text>
</comment>
<dbReference type="HAMAP" id="MF_00859">
    <property type="entry name" value="RuBisCO_S_bact"/>
    <property type="match status" value="1"/>
</dbReference>
<evidence type="ECO:0000256" key="2">
    <source>
        <dbReference type="ARBA" id="ARBA00023300"/>
    </source>
</evidence>
<evidence type="ECO:0000259" key="5">
    <source>
        <dbReference type="SMART" id="SM00961"/>
    </source>
</evidence>
<protein>
    <recommendedName>
        <fullName evidence="4">Ribulose bisphosphate carboxylase small subunit</fullName>
        <shortName evidence="4">RuBisCO small subunit</shortName>
    </recommendedName>
</protein>
<dbReference type="EMBL" id="BCSX01000041">
    <property type="protein sequence ID" value="GAS90660.1"/>
    <property type="molecule type" value="Genomic_DNA"/>
</dbReference>
<dbReference type="OrthoDB" id="25430at2"/>
<dbReference type="SMART" id="SM00961">
    <property type="entry name" value="RuBisCO_small"/>
    <property type="match status" value="1"/>
</dbReference>
<dbReference type="PANTHER" id="PTHR31262:SF23">
    <property type="entry name" value="RIBULOSE BISPHOSPHATE CARBOXYLASE SMALL SUBUNIT"/>
    <property type="match status" value="1"/>
</dbReference>
<dbReference type="GO" id="GO:0019253">
    <property type="term" value="P:reductive pentose-phosphate cycle"/>
    <property type="evidence" value="ECO:0007669"/>
    <property type="project" value="UniProtKB-UniRule"/>
</dbReference>
<comment type="subunit">
    <text evidence="3 4">Heterohexadecamer of 8 large and 8 small subunits.</text>
</comment>
<dbReference type="Gene3D" id="3.30.190.10">
    <property type="entry name" value="Ribulose bisphosphate carboxylase, small subunit"/>
    <property type="match status" value="1"/>
</dbReference>
<dbReference type="Proteomes" id="UP000069620">
    <property type="component" value="Unassembled WGS sequence"/>
</dbReference>
<keyword evidence="2 4" id="KW-0120">Carbon dioxide fixation</keyword>
<dbReference type="RefSeq" id="WP_062830751.1">
    <property type="nucleotide sequence ID" value="NZ_BCSX01000041.1"/>
</dbReference>
<gene>
    <name evidence="4" type="primary">cbbS</name>
    <name evidence="6" type="ORF">RMCB_4756</name>
</gene>
<dbReference type="Pfam" id="PF00101">
    <property type="entry name" value="RuBisCO_small"/>
    <property type="match status" value="1"/>
</dbReference>
<proteinExistence type="inferred from homology"/>
<dbReference type="CDD" id="cd03527">
    <property type="entry name" value="RuBisCO_small"/>
    <property type="match status" value="1"/>
</dbReference>
<comment type="miscellaneous">
    <text evidence="4">The basic functional RuBisCO is composed of a large chain homodimer in a 'head-to-tail' conformation. In form I RuBisCO this homodimer is arranged in a barrel-like tetramer with the small subunits forming a tetrameric 'cap' on each end of the 'barrel'.</text>
</comment>
<dbReference type="InterPro" id="IPR000894">
    <property type="entry name" value="RuBisCO_ssu_dom"/>
</dbReference>
<keyword evidence="7" id="KW-1185">Reference proteome</keyword>
<keyword evidence="1 4" id="KW-0113">Calvin cycle</keyword>
<organism evidence="6 7">
    <name type="scientific">Mycolicibacterium brisbanense</name>
    <dbReference type="NCBI Taxonomy" id="146020"/>
    <lineage>
        <taxon>Bacteria</taxon>
        <taxon>Bacillati</taxon>
        <taxon>Actinomycetota</taxon>
        <taxon>Actinomycetes</taxon>
        <taxon>Mycobacteriales</taxon>
        <taxon>Mycobacteriaceae</taxon>
        <taxon>Mycolicibacterium</taxon>
    </lineage>
</organism>
<comment type="similarity">
    <text evidence="4">Belongs to the RuBisCO small chain family.</text>
</comment>
<evidence type="ECO:0000256" key="1">
    <source>
        <dbReference type="ARBA" id="ARBA00022567"/>
    </source>
</evidence>
<reference evidence="7" key="1">
    <citation type="journal article" date="2016" name="Genome Announc.">
        <title>Draft Genome Sequences of Five Rapidly Growing Mycobacterium Species, M. thermoresistibile, M. fortuitum subsp. acetamidolyticum, M. canariasense, M. brisbanense, and M. novocastrense.</title>
        <authorList>
            <person name="Katahira K."/>
            <person name="Ogura Y."/>
            <person name="Gotoh Y."/>
            <person name="Hayashi T."/>
        </authorList>
    </citation>
    <scope>NUCLEOTIDE SEQUENCE [LARGE SCALE GENOMIC DNA]</scope>
    <source>
        <strain evidence="7">JCM15654</strain>
    </source>
</reference>
<feature type="domain" description="Ribulose bisphosphate carboxylase small subunit" evidence="5">
    <location>
        <begin position="4"/>
        <end position="103"/>
    </location>
</feature>
<dbReference type="InterPro" id="IPR036385">
    <property type="entry name" value="RuBisCO_ssu_sf"/>
</dbReference>
<reference evidence="7" key="2">
    <citation type="submission" date="2016-02" db="EMBL/GenBank/DDBJ databases">
        <title>Draft genome sequence of five rapidly growing Mycobacterium species.</title>
        <authorList>
            <person name="Katahira K."/>
            <person name="Gotou Y."/>
            <person name="Iida K."/>
            <person name="Ogura Y."/>
            <person name="Hayashi T."/>
        </authorList>
    </citation>
    <scope>NUCLEOTIDE SEQUENCE [LARGE SCALE GENOMIC DNA]</scope>
    <source>
        <strain evidence="7">JCM15654</strain>
    </source>
</reference>
<dbReference type="AlphaFoldDB" id="A0A117I6W9"/>
<evidence type="ECO:0000313" key="6">
    <source>
        <dbReference type="EMBL" id="GAS90660.1"/>
    </source>
</evidence>
<evidence type="ECO:0000256" key="4">
    <source>
        <dbReference type="HAMAP-Rule" id="MF_00859"/>
    </source>
</evidence>
<dbReference type="InterPro" id="IPR024681">
    <property type="entry name" value="RuBisCO_ssu"/>
</dbReference>
<accession>A0A117I6W9</accession>
<dbReference type="SUPFAM" id="SSF55239">
    <property type="entry name" value="RuBisCO, small subunit"/>
    <property type="match status" value="1"/>
</dbReference>
<sequence length="139" mass="16001">MRITQGTFSYLPDFTDDEIAAQINYALDNNWPLSVEFTDDPHPRNVYWEMWGLPMFDLKDAAGVMLEVNACRTAYPRSYVRLNAYDARLGRQTTAFSFLVQRPETEPGFRLDRAEGSDRRIGYTTFSYAATQPPGHRYG</sequence>
<comment type="caution">
    <text evidence="6">The sequence shown here is derived from an EMBL/GenBank/DDBJ whole genome shotgun (WGS) entry which is preliminary data.</text>
</comment>
<dbReference type="STRING" id="146020.RMCB_4756"/>
<name>A0A117I6W9_9MYCO</name>